<organism evidence="11">
    <name type="scientific">Vanderwaltozyma polyspora (strain ATCC 22028 / DSM 70294 / BCRC 21397 / CBS 2163 / NBRC 10782 / NRRL Y-8283 / UCD 57-17)</name>
    <name type="common">Kluyveromyces polysporus</name>
    <dbReference type="NCBI Taxonomy" id="436907"/>
    <lineage>
        <taxon>Eukaryota</taxon>
        <taxon>Fungi</taxon>
        <taxon>Dikarya</taxon>
        <taxon>Ascomycota</taxon>
        <taxon>Saccharomycotina</taxon>
        <taxon>Saccharomycetes</taxon>
        <taxon>Saccharomycetales</taxon>
        <taxon>Saccharomycetaceae</taxon>
        <taxon>Vanderwaltozyma</taxon>
    </lineage>
</organism>
<dbReference type="GO" id="GO:0007265">
    <property type="term" value="P:Ras protein signal transduction"/>
    <property type="evidence" value="ECO:0007669"/>
    <property type="project" value="TreeGrafter"/>
</dbReference>
<dbReference type="SMART" id="SM00147">
    <property type="entry name" value="RasGEF"/>
    <property type="match status" value="1"/>
</dbReference>
<dbReference type="eggNOG" id="KOG3417">
    <property type="taxonomic scope" value="Eukaryota"/>
</dbReference>
<gene>
    <name evidence="10" type="ORF">Kpol_1026p32</name>
</gene>
<dbReference type="EMBL" id="DS480431">
    <property type="protein sequence ID" value="EDO16184.1"/>
    <property type="molecule type" value="Genomic_DNA"/>
</dbReference>
<feature type="domain" description="Ras-GEF" evidence="9">
    <location>
        <begin position="1016"/>
        <end position="1252"/>
    </location>
</feature>
<dbReference type="KEGG" id="vpo:Kpol_1026p32"/>
<dbReference type="OMA" id="KIIMCAQ"/>
<dbReference type="SUPFAM" id="SSF50044">
    <property type="entry name" value="SH3-domain"/>
    <property type="match status" value="1"/>
</dbReference>
<feature type="compositionally biased region" description="Basic residues" evidence="7">
    <location>
        <begin position="1287"/>
        <end position="1302"/>
    </location>
</feature>
<dbReference type="PANTHER" id="PTHR23113">
    <property type="entry name" value="GUANINE NUCLEOTIDE EXCHANGE FACTOR"/>
    <property type="match status" value="1"/>
</dbReference>
<dbReference type="Gene3D" id="1.20.870.10">
    <property type="entry name" value="Son of sevenless (SoS) protein Chain: S domain 1"/>
    <property type="match status" value="1"/>
</dbReference>
<protein>
    <recommendedName>
        <fullName evidence="12">Ras GEF</fullName>
    </recommendedName>
</protein>
<dbReference type="InterPro" id="IPR001895">
    <property type="entry name" value="RASGEF_cat_dom"/>
</dbReference>
<dbReference type="HOGENOM" id="CLU_002171_1_0_1"/>
<dbReference type="PROSITE" id="PS00720">
    <property type="entry name" value="RASGEF"/>
    <property type="match status" value="1"/>
</dbReference>
<evidence type="ECO:0000313" key="11">
    <source>
        <dbReference type="Proteomes" id="UP000000267"/>
    </source>
</evidence>
<dbReference type="InterPro" id="IPR000651">
    <property type="entry name" value="Ras-like_Gua-exchang_fac_N"/>
</dbReference>
<dbReference type="SUPFAM" id="SSF48366">
    <property type="entry name" value="Ras GEF"/>
    <property type="match status" value="1"/>
</dbReference>
<dbReference type="CDD" id="cd11883">
    <property type="entry name" value="SH3_Sdc25"/>
    <property type="match status" value="1"/>
</dbReference>
<dbReference type="InParanoid" id="A7TNK1"/>
<sequence length="1302" mass="148416">MVPEPSLIPPYNSEVIDVVLAIYDSKLNVTNSSNVKYLQFKATDVIYVLYKHNSGWWDGFIISNGIVKRGWFPNNFTSSMKKRPSFKRIAITNLNNLSNTSTSPPLANASANVRRRSLSSIDELQQFTNVKDLDTFSNQRYPPITTSSSSASLMHDLNYNRGKSDEIASNTINNNKNGNSSNSNNNNGPTKRASTGNSSNLSNTTSSTAVIPNSENLINNREPTSLSNVNLSGSTPKLEASGNDQEIINPNSIFYMNSAIDVKDWSQLHQLINTNIEITYKNFKDTRFSSGNYFKSLDKLTSTFLHVNLAFNLVKPQNFKNNDDYDLIWNEKTHKKKFQLLLKKIFSILSSISVDSTLYYYSYSTIPKDSLESLCKDIDTSYAKLSNIVPLLFQSIANNSNSSTGSNITHSKDNSLEFSNIVFPQITPRFLRNSFNGGSWVNPFVNVNKRPIIPNEFINPSHSSNAPLKKKALSYGSSSISSINSSKQKAVFPLNYDTLSQLQKRAKQVNDKVFANQGEHIGVLDQPRSMQRDLEINLKAYDEFNSNLAILRILEGLDLSIFINLISFTSETTTKDVDDKCSIKSCFDDGSAIFEQEDDVKLLLDEETKEFVAHAIDSMSTTLIDFFDVKQLMHDVVIKIIMCAQQTTLEDPFSFCSMKSSDPVGYNEPIMSVEKLAMFNDHDELLKSMIAKDVEINMIHFTDYTLILRETCERYAEISNLCCIHVENLIQERENILNYAARMMKNDLINELIKNEHQDISWFGNEPDNELSQFTNTDNELEKQADYPWYLKLEYESDLILDAKNRIKGGNVYALIEHLVNHQFLDKNYSVIMLLTLLSVFNKKQSDEELNSLKGFIYCLIHKYNSQPPEGLGYGEYNIWLEEKSTPTKKNIVKILHLFFSKFWSTYYYDKSYMNQNKDNLIFKFMEYAVYEKIPLAEELLDIYKKIIESKGSYATAKMTNSFADSPKIQFFIDNIQYHHEAEPYSLYGSKSISQQSGSSGIFFKFNKKLKLLDIDPFVFATQLTLIDEKLYTKISAFDCLHRVWRDIGSSSSKSISHFISNANKLTNFVSYIIVTQPEVKKRAKLIQFWITVAIHCQAMNNFSSMTAIISALYSSPIYRLTKTWKLIGVDHVENLKALNNLMNSTKNFLNYREKVGSINKSIPCVPFFGVFLSDLTFVASGNPDFLDPRSTIINFYKRRRVVEIIQEIIKFKQVRYKINTYEEVKEFIVNNTENIPHIEKQYELSLVIEPRYDGGANLSPSNSVFTTHHHGQKGTTSGTIDPKGSTTHHRSKFLKVGGGKK</sequence>
<dbReference type="Gene3D" id="2.30.30.40">
    <property type="entry name" value="SH3 Domains"/>
    <property type="match status" value="1"/>
</dbReference>
<reference evidence="10 11" key="1">
    <citation type="journal article" date="2007" name="Proc. Natl. Acad. Sci. U.S.A.">
        <title>Independent sorting-out of thousands of duplicated gene pairs in two yeast species descended from a whole-genome duplication.</title>
        <authorList>
            <person name="Scannell D.R."/>
            <person name="Frank A.C."/>
            <person name="Conant G.C."/>
            <person name="Byrne K.P."/>
            <person name="Woolfit M."/>
            <person name="Wolfe K.H."/>
        </authorList>
    </citation>
    <scope>NUCLEOTIDE SEQUENCE [LARGE SCALE GENOMIC DNA]</scope>
    <source>
        <strain evidence="11">ATCC 22028 / DSM 70294 / BCRC 21397 / CBS 2163 / NBRC 10782 / NRRL Y-8283 / UCD 57-17</strain>
    </source>
</reference>
<dbReference type="InterPro" id="IPR019804">
    <property type="entry name" value="Ras_G-nucl-exch_fac_CS"/>
</dbReference>
<feature type="domain" description="SH3" evidence="8">
    <location>
        <begin position="14"/>
        <end position="82"/>
    </location>
</feature>
<feature type="compositionally biased region" description="Low complexity" evidence="7">
    <location>
        <begin position="194"/>
        <end position="208"/>
    </location>
</feature>
<dbReference type="PROSITE" id="PS50002">
    <property type="entry name" value="SH3"/>
    <property type="match status" value="1"/>
</dbReference>
<dbReference type="Gene3D" id="1.10.840.10">
    <property type="entry name" value="Ras guanine-nucleotide exchange factors catalytic domain"/>
    <property type="match status" value="1"/>
</dbReference>
<dbReference type="Pfam" id="PF00617">
    <property type="entry name" value="RasGEF"/>
    <property type="match status" value="1"/>
</dbReference>
<evidence type="ECO:0000256" key="7">
    <source>
        <dbReference type="SAM" id="MobiDB-lite"/>
    </source>
</evidence>
<feature type="compositionally biased region" description="Low complexity" evidence="7">
    <location>
        <begin position="169"/>
        <end position="187"/>
    </location>
</feature>
<name>A7TNK1_VANPO</name>
<evidence type="ECO:0008006" key="12">
    <source>
        <dbReference type="Google" id="ProtNLM"/>
    </source>
</evidence>
<evidence type="ECO:0000256" key="4">
    <source>
        <dbReference type="ARBA" id="ARBA00023306"/>
    </source>
</evidence>
<dbReference type="RefSeq" id="XP_001644042.1">
    <property type="nucleotide sequence ID" value="XM_001643992.1"/>
</dbReference>
<evidence type="ECO:0000256" key="2">
    <source>
        <dbReference type="ARBA" id="ARBA00022618"/>
    </source>
</evidence>
<keyword evidence="1 6" id="KW-0728">SH3 domain</keyword>
<dbReference type="PANTHER" id="PTHR23113:SF368">
    <property type="entry name" value="CELL DIVISION CONTROL PROTEIN 25"/>
    <property type="match status" value="1"/>
</dbReference>
<evidence type="ECO:0000256" key="5">
    <source>
        <dbReference type="PROSITE-ProRule" id="PRU00168"/>
    </source>
</evidence>
<dbReference type="GO" id="GO:0051301">
    <property type="term" value="P:cell division"/>
    <property type="evidence" value="ECO:0007669"/>
    <property type="project" value="UniProtKB-KW"/>
</dbReference>
<evidence type="ECO:0000259" key="8">
    <source>
        <dbReference type="PROSITE" id="PS50002"/>
    </source>
</evidence>
<keyword evidence="4" id="KW-0131">Cell cycle</keyword>
<evidence type="ECO:0000259" key="9">
    <source>
        <dbReference type="PROSITE" id="PS50009"/>
    </source>
</evidence>
<dbReference type="Proteomes" id="UP000000267">
    <property type="component" value="Unassembled WGS sequence"/>
</dbReference>
<keyword evidence="3 5" id="KW-0344">Guanine-nucleotide releasing factor</keyword>
<dbReference type="InterPro" id="IPR023578">
    <property type="entry name" value="Ras_GEF_dom_sf"/>
</dbReference>
<accession>A7TNK1</accession>
<dbReference type="InterPro" id="IPR036964">
    <property type="entry name" value="RASGEF_cat_dom_sf"/>
</dbReference>
<keyword evidence="2" id="KW-0132">Cell division</keyword>
<evidence type="ECO:0000256" key="3">
    <source>
        <dbReference type="ARBA" id="ARBA00022658"/>
    </source>
</evidence>
<dbReference type="GO" id="GO:0005886">
    <property type="term" value="C:plasma membrane"/>
    <property type="evidence" value="ECO:0007669"/>
    <property type="project" value="TreeGrafter"/>
</dbReference>
<feature type="region of interest" description="Disordered" evidence="7">
    <location>
        <begin position="1264"/>
        <end position="1302"/>
    </location>
</feature>
<dbReference type="PhylomeDB" id="A7TNK1"/>
<keyword evidence="11" id="KW-1185">Reference proteome</keyword>
<dbReference type="InterPro" id="IPR036028">
    <property type="entry name" value="SH3-like_dom_sf"/>
</dbReference>
<feature type="region of interest" description="Disordered" evidence="7">
    <location>
        <begin position="165"/>
        <end position="243"/>
    </location>
</feature>
<dbReference type="STRING" id="436907.A7TNK1"/>
<evidence type="ECO:0000256" key="6">
    <source>
        <dbReference type="PROSITE-ProRule" id="PRU00192"/>
    </source>
</evidence>
<evidence type="ECO:0000256" key="1">
    <source>
        <dbReference type="ARBA" id="ARBA00022443"/>
    </source>
</evidence>
<proteinExistence type="predicted"/>
<feature type="compositionally biased region" description="Polar residues" evidence="7">
    <location>
        <begin position="209"/>
        <end position="235"/>
    </location>
</feature>
<dbReference type="OrthoDB" id="546434at2759"/>
<dbReference type="Pfam" id="PF00618">
    <property type="entry name" value="RasGEF_N"/>
    <property type="match status" value="1"/>
</dbReference>
<dbReference type="CDD" id="cd00155">
    <property type="entry name" value="RasGEF"/>
    <property type="match status" value="1"/>
</dbReference>
<dbReference type="InterPro" id="IPR008937">
    <property type="entry name" value="Ras-like_GEF"/>
</dbReference>
<dbReference type="SMART" id="SM00229">
    <property type="entry name" value="RasGEFN"/>
    <property type="match status" value="1"/>
</dbReference>
<evidence type="ECO:0000313" key="10">
    <source>
        <dbReference type="EMBL" id="EDO16184.1"/>
    </source>
</evidence>
<dbReference type="GO" id="GO:0005085">
    <property type="term" value="F:guanyl-nucleotide exchange factor activity"/>
    <property type="evidence" value="ECO:0007669"/>
    <property type="project" value="UniProtKB-KW"/>
</dbReference>
<dbReference type="GeneID" id="5544300"/>
<dbReference type="PROSITE" id="PS50009">
    <property type="entry name" value="RASGEF_CAT"/>
    <property type="match status" value="1"/>
</dbReference>
<dbReference type="InterPro" id="IPR001452">
    <property type="entry name" value="SH3_domain"/>
</dbReference>